<reference evidence="2" key="1">
    <citation type="submission" date="2018-11" db="EMBL/GenBank/DDBJ databases">
        <authorList>
            <consortium name="Genoscope - CEA"/>
            <person name="William W."/>
        </authorList>
    </citation>
    <scope>NUCLEOTIDE SEQUENCE</scope>
</reference>
<dbReference type="InterPro" id="IPR038947">
    <property type="entry name" value="At3g27210-like"/>
</dbReference>
<evidence type="ECO:0000313" key="2">
    <source>
        <dbReference type="EMBL" id="VDD38580.1"/>
    </source>
</evidence>
<sequence>MGSYSSSSLNNSPFGTERMVTPESPTKDTNSAPMPVKNDGVTIISNSLYSSSPSAKKIFESPSKSTTSVPVASPAVKSRWSFSSSKKSFGVYTSSSCSSLSFGLFCLKMVSESKGSKDETFFDTQQWLQSDSDDDFHSVNGDFTPSRGNTPKSSFSDRLPRINNLIFHEKKPSRGSSPAPKPRRKKLGDLFRESIREEREESSGGSSSLSSPYLSGEFNKVAIEEDSSIKEEKKKSNWQHHRCLPGFSACGGSFMERRKKMSSETGVVAVK</sequence>
<protein>
    <submittedName>
        <fullName evidence="2">Uncharacterized protein</fullName>
    </submittedName>
</protein>
<feature type="region of interest" description="Disordered" evidence="1">
    <location>
        <begin position="133"/>
        <end position="214"/>
    </location>
</feature>
<feature type="compositionally biased region" description="Basic and acidic residues" evidence="1">
    <location>
        <begin position="187"/>
        <end position="202"/>
    </location>
</feature>
<dbReference type="AlphaFoldDB" id="A0A3P6EG47"/>
<feature type="compositionally biased region" description="Low complexity" evidence="1">
    <location>
        <begin position="1"/>
        <end position="12"/>
    </location>
</feature>
<dbReference type="PANTHER" id="PTHR34280:SF12">
    <property type="entry name" value="BNAA06G32320D PROTEIN"/>
    <property type="match status" value="1"/>
</dbReference>
<proteinExistence type="predicted"/>
<name>A0A3P6EG47_BRAOL</name>
<feature type="compositionally biased region" description="Polar residues" evidence="1">
    <location>
        <begin position="23"/>
        <end position="32"/>
    </location>
</feature>
<feature type="region of interest" description="Disordered" evidence="1">
    <location>
        <begin position="1"/>
        <end position="38"/>
    </location>
</feature>
<accession>A0A3P6EG47</accession>
<evidence type="ECO:0000256" key="1">
    <source>
        <dbReference type="SAM" id="MobiDB-lite"/>
    </source>
</evidence>
<dbReference type="EMBL" id="LR031876">
    <property type="protein sequence ID" value="VDD38580.1"/>
    <property type="molecule type" value="Genomic_DNA"/>
</dbReference>
<feature type="compositionally biased region" description="Low complexity" evidence="1">
    <location>
        <begin position="203"/>
        <end position="214"/>
    </location>
</feature>
<organism evidence="2">
    <name type="scientific">Brassica oleracea</name>
    <name type="common">Wild cabbage</name>
    <dbReference type="NCBI Taxonomy" id="3712"/>
    <lineage>
        <taxon>Eukaryota</taxon>
        <taxon>Viridiplantae</taxon>
        <taxon>Streptophyta</taxon>
        <taxon>Embryophyta</taxon>
        <taxon>Tracheophyta</taxon>
        <taxon>Spermatophyta</taxon>
        <taxon>Magnoliopsida</taxon>
        <taxon>eudicotyledons</taxon>
        <taxon>Gunneridae</taxon>
        <taxon>Pentapetalae</taxon>
        <taxon>rosids</taxon>
        <taxon>malvids</taxon>
        <taxon>Brassicales</taxon>
        <taxon>Brassicaceae</taxon>
        <taxon>Brassiceae</taxon>
        <taxon>Brassica</taxon>
    </lineage>
</organism>
<gene>
    <name evidence="2" type="ORF">BOLC7T44140H</name>
</gene>
<feature type="compositionally biased region" description="Polar residues" evidence="1">
    <location>
        <begin position="141"/>
        <end position="156"/>
    </location>
</feature>
<dbReference type="PANTHER" id="PTHR34280">
    <property type="entry name" value="OS01G0920100 PROTEIN"/>
    <property type="match status" value="1"/>
</dbReference>